<feature type="compositionally biased region" description="Basic residues" evidence="1">
    <location>
        <begin position="93"/>
        <end position="103"/>
    </location>
</feature>
<feature type="compositionally biased region" description="Acidic residues" evidence="1">
    <location>
        <begin position="314"/>
        <end position="332"/>
    </location>
</feature>
<evidence type="ECO:0000313" key="3">
    <source>
        <dbReference type="EMBL" id="CAK6980144.1"/>
    </source>
</evidence>
<feature type="compositionally biased region" description="Pro residues" evidence="1">
    <location>
        <begin position="453"/>
        <end position="472"/>
    </location>
</feature>
<feature type="compositionally biased region" description="Low complexity" evidence="1">
    <location>
        <begin position="347"/>
        <end position="356"/>
    </location>
</feature>
<evidence type="ECO:0000259" key="2">
    <source>
        <dbReference type="Pfam" id="PF13873"/>
    </source>
</evidence>
<accession>A0AAV1Q9Q7</accession>
<dbReference type="GO" id="GO:0005634">
    <property type="term" value="C:nucleus"/>
    <property type="evidence" value="ECO:0007669"/>
    <property type="project" value="TreeGrafter"/>
</dbReference>
<feature type="compositionally biased region" description="Low complexity" evidence="1">
    <location>
        <begin position="443"/>
        <end position="452"/>
    </location>
</feature>
<dbReference type="PANTHER" id="PTHR23098">
    <property type="entry name" value="AGAP001331-PA-RELATED"/>
    <property type="match status" value="1"/>
</dbReference>
<dbReference type="AlphaFoldDB" id="A0AAV1Q9Q7"/>
<evidence type="ECO:0000256" key="1">
    <source>
        <dbReference type="SAM" id="MobiDB-lite"/>
    </source>
</evidence>
<name>A0AAV1Q9Q7_SCOSC</name>
<organism evidence="3 4">
    <name type="scientific">Scomber scombrus</name>
    <name type="common">Atlantic mackerel</name>
    <name type="synonym">Scomber vernalis</name>
    <dbReference type="NCBI Taxonomy" id="13677"/>
    <lineage>
        <taxon>Eukaryota</taxon>
        <taxon>Metazoa</taxon>
        <taxon>Chordata</taxon>
        <taxon>Craniata</taxon>
        <taxon>Vertebrata</taxon>
        <taxon>Euteleostomi</taxon>
        <taxon>Actinopterygii</taxon>
        <taxon>Neopterygii</taxon>
        <taxon>Teleostei</taxon>
        <taxon>Neoteleostei</taxon>
        <taxon>Acanthomorphata</taxon>
        <taxon>Pelagiaria</taxon>
        <taxon>Scombriformes</taxon>
        <taxon>Scombridae</taxon>
        <taxon>Scomber</taxon>
    </lineage>
</organism>
<feature type="compositionally biased region" description="Low complexity" evidence="1">
    <location>
        <begin position="421"/>
        <end position="435"/>
    </location>
</feature>
<dbReference type="PANTHER" id="PTHR23098:SF3">
    <property type="entry name" value="MYB-RELATED TRANSCRIPTION FACTOR, PARTNER OF PROFILIN"/>
    <property type="match status" value="1"/>
</dbReference>
<dbReference type="InterPro" id="IPR028002">
    <property type="entry name" value="Myb_DNA-bind_5"/>
</dbReference>
<feature type="region of interest" description="Disordered" evidence="1">
    <location>
        <begin position="567"/>
        <end position="595"/>
    </location>
</feature>
<protein>
    <submittedName>
        <fullName evidence="3">Proline-rich protein 12-like</fullName>
    </submittedName>
</protein>
<reference evidence="3 4" key="1">
    <citation type="submission" date="2024-01" db="EMBL/GenBank/DDBJ databases">
        <authorList>
            <person name="Alioto T."/>
            <person name="Alioto T."/>
            <person name="Gomez Garrido J."/>
        </authorList>
    </citation>
    <scope>NUCLEOTIDE SEQUENCE [LARGE SCALE GENOMIC DNA]</scope>
</reference>
<evidence type="ECO:0000313" key="4">
    <source>
        <dbReference type="Proteomes" id="UP001314229"/>
    </source>
</evidence>
<feature type="compositionally biased region" description="Gly residues" evidence="1">
    <location>
        <begin position="104"/>
        <end position="114"/>
    </location>
</feature>
<feature type="domain" description="Myb/SANT-like DNA-binding" evidence="2">
    <location>
        <begin position="138"/>
        <end position="213"/>
    </location>
</feature>
<comment type="caution">
    <text evidence="3">The sequence shown here is derived from an EMBL/GenBank/DDBJ whole genome shotgun (WGS) entry which is preliminary data.</text>
</comment>
<feature type="region of interest" description="Disordered" evidence="1">
    <location>
        <begin position="41"/>
        <end position="118"/>
    </location>
</feature>
<feature type="region of interest" description="Disordered" evidence="1">
    <location>
        <begin position="241"/>
        <end position="503"/>
    </location>
</feature>
<sequence length="595" mass="63094">MGVIGARCTWGSWGAENVARSRERKKIVGVCAVRVSSLRSFGRSEHGGEEEEERERGRERRGSPFYPGPAQLDGRLESSLAGGSGPDRPQGRALKKRKKKKRGSVGGRGGGGGAMSASWRDDDEEFRVGGVKGALRAKPRFSFTEVKLLLEAVKRNRYIILRKFNQGVSAETKKQTWAEITDQINGLGENHREVRQIMKKWADLKCDGKRRVAALRGPNGSNVRKKNMGPVERMVHKILMMSPRGDGDSDPDLDDEDFSKFCSKGPPSNPSPYSYLSLTDSSHSLPGGASLDISPLSSPEKEPSGDPFHSSSDFDLDVADDGELGGDYDENDSMFSSYHSPGPPPSSTSLDPLPDDALLRVKPVYTYSRNNNSSGTSSQTQNQTSSAKPPPGPSPTSSSSSSSGASTSDAAAAAPPPAPPLTNSTSQPAPSSSSNLPPPVAPAPTSSSASNSHPPPPPLPPPPPSSLLPPKRPSVSYSHLSDPLPAGASSSHRDNVAQLSSQSLQQQRASRMLLTSVSQSLEVLAQSVQLLVESQQEFVQESLLLQRETVDILRDFSGTALAMLRDKSAGGGSSGGGGGGGEPASTVHHYPGSRF</sequence>
<keyword evidence="4" id="KW-1185">Reference proteome</keyword>
<feature type="compositionally biased region" description="Low complexity" evidence="1">
    <location>
        <begin position="368"/>
        <end position="387"/>
    </location>
</feature>
<dbReference type="EMBL" id="CAWUFR010000648">
    <property type="protein sequence ID" value="CAK6980144.1"/>
    <property type="molecule type" value="Genomic_DNA"/>
</dbReference>
<dbReference type="Pfam" id="PF13873">
    <property type="entry name" value="Myb_DNA-bind_5"/>
    <property type="match status" value="1"/>
</dbReference>
<dbReference type="Proteomes" id="UP001314229">
    <property type="component" value="Unassembled WGS sequence"/>
</dbReference>
<gene>
    <name evidence="3" type="ORF">FSCOSCO3_A018620</name>
</gene>
<feature type="compositionally biased region" description="Gly residues" evidence="1">
    <location>
        <begin position="569"/>
        <end position="582"/>
    </location>
</feature>
<feature type="compositionally biased region" description="Low complexity" evidence="1">
    <location>
        <begin position="395"/>
        <end position="413"/>
    </location>
</feature>
<proteinExistence type="predicted"/>
<feature type="compositionally biased region" description="Acidic residues" evidence="1">
    <location>
        <begin position="248"/>
        <end position="257"/>
    </location>
</feature>